<accession>A0A5P9NNU2</accession>
<evidence type="ECO:0000256" key="1">
    <source>
        <dbReference type="SAM" id="SignalP"/>
    </source>
</evidence>
<keyword evidence="3" id="KW-1185">Reference proteome</keyword>
<proteinExistence type="predicted"/>
<evidence type="ECO:0000313" key="2">
    <source>
        <dbReference type="EMBL" id="QFU77462.1"/>
    </source>
</evidence>
<dbReference type="AlphaFoldDB" id="A0A5P9NNU2"/>
<protein>
    <recommendedName>
        <fullName evidence="4">DUF1579 domain-containing protein</fullName>
    </recommendedName>
</protein>
<evidence type="ECO:0000313" key="3">
    <source>
        <dbReference type="Proteomes" id="UP000326287"/>
    </source>
</evidence>
<gene>
    <name evidence="2" type="ORF">EY643_18295</name>
</gene>
<keyword evidence="1" id="KW-0732">Signal</keyword>
<evidence type="ECO:0008006" key="4">
    <source>
        <dbReference type="Google" id="ProtNLM"/>
    </source>
</evidence>
<dbReference type="RefSeq" id="WP_153240608.1">
    <property type="nucleotide sequence ID" value="NZ_CP036422.1"/>
</dbReference>
<reference evidence="2 3" key="1">
    <citation type="submission" date="2019-02" db="EMBL/GenBank/DDBJ databases">
        <authorList>
            <person name="Li S.-H."/>
        </authorList>
    </citation>
    <scope>NUCLEOTIDE SEQUENCE [LARGE SCALE GENOMIC DNA]</scope>
    <source>
        <strain evidence="2 3">IMCC14385</strain>
    </source>
</reference>
<organism evidence="2 3">
    <name type="scientific">Halioglobus maricola</name>
    <dbReference type="NCBI Taxonomy" id="2601894"/>
    <lineage>
        <taxon>Bacteria</taxon>
        <taxon>Pseudomonadati</taxon>
        <taxon>Pseudomonadota</taxon>
        <taxon>Gammaproteobacteria</taxon>
        <taxon>Cellvibrionales</taxon>
        <taxon>Halieaceae</taxon>
        <taxon>Halioglobus</taxon>
    </lineage>
</organism>
<sequence>MPTRISTLLLFTLLSVAANANPLAPFERLIGGKWVIVDYSYQRFHWGPGKHSVQARGYSIENGEEALTSTGFWYWDPEENAIVGVHSAADMQVNLFKYRTHFEGDTMVNELKSFGDSGAATYMEYWEFTDVDTYQWRLVEKGTDKPIMHGAFKRLAE</sequence>
<feature type="signal peptide" evidence="1">
    <location>
        <begin position="1"/>
        <end position="20"/>
    </location>
</feature>
<dbReference type="Proteomes" id="UP000326287">
    <property type="component" value="Chromosome"/>
</dbReference>
<dbReference type="EMBL" id="CP036422">
    <property type="protein sequence ID" value="QFU77462.1"/>
    <property type="molecule type" value="Genomic_DNA"/>
</dbReference>
<name>A0A5P9NNU2_9GAMM</name>
<feature type="chain" id="PRO_5024940238" description="DUF1579 domain-containing protein" evidence="1">
    <location>
        <begin position="21"/>
        <end position="157"/>
    </location>
</feature>
<dbReference type="OrthoDB" id="9885363at2"/>
<dbReference type="KEGG" id="halc:EY643_18295"/>